<accession>A0A8R1YLI6</accession>
<dbReference type="Pfam" id="PF00096">
    <property type="entry name" value="zf-C2H2"/>
    <property type="match status" value="2"/>
</dbReference>
<feature type="compositionally biased region" description="Basic and acidic residues" evidence="8">
    <location>
        <begin position="691"/>
        <end position="715"/>
    </location>
</feature>
<evidence type="ECO:0000256" key="3">
    <source>
        <dbReference type="ARBA" id="ARBA00022729"/>
    </source>
</evidence>
<keyword evidence="3" id="KW-0732">Signal</keyword>
<proteinExistence type="predicted"/>
<feature type="compositionally biased region" description="Acidic residues" evidence="8">
    <location>
        <begin position="789"/>
        <end position="812"/>
    </location>
</feature>
<dbReference type="Gene3D" id="3.40.50.11530">
    <property type="match status" value="1"/>
</dbReference>
<keyword evidence="11" id="KW-1185">Reference proteome</keyword>
<keyword evidence="6" id="KW-0675">Receptor</keyword>
<dbReference type="Gene3D" id="3.30.160.60">
    <property type="entry name" value="Classic Zinc Finger"/>
    <property type="match status" value="2"/>
</dbReference>
<evidence type="ECO:0000256" key="4">
    <source>
        <dbReference type="ARBA" id="ARBA00022989"/>
    </source>
</evidence>
<accession>A0A2A6B8L7</accession>
<feature type="compositionally biased region" description="Acidic residues" evidence="8">
    <location>
        <begin position="680"/>
        <end position="690"/>
    </location>
</feature>
<dbReference type="GO" id="GO:0030368">
    <property type="term" value="F:interleukin-17 receptor activity"/>
    <property type="evidence" value="ECO:0000318"/>
    <property type="project" value="GO_Central"/>
</dbReference>
<dbReference type="Proteomes" id="UP000005239">
    <property type="component" value="Unassembled WGS sequence"/>
</dbReference>
<dbReference type="FunFam" id="3.30.160.60:FF:004127">
    <property type="match status" value="1"/>
</dbReference>
<feature type="region of interest" description="Disordered" evidence="8">
    <location>
        <begin position="1068"/>
        <end position="1167"/>
    </location>
</feature>
<evidence type="ECO:0000256" key="1">
    <source>
        <dbReference type="ARBA" id="ARBA00004479"/>
    </source>
</evidence>
<evidence type="ECO:0000256" key="5">
    <source>
        <dbReference type="ARBA" id="ARBA00023136"/>
    </source>
</evidence>
<dbReference type="SUPFAM" id="SSF57667">
    <property type="entry name" value="beta-beta-alpha zinc fingers"/>
    <property type="match status" value="2"/>
</dbReference>
<feature type="transmembrane region" description="Helical" evidence="9">
    <location>
        <begin position="43"/>
        <end position="65"/>
    </location>
</feature>
<dbReference type="GO" id="GO:0016020">
    <property type="term" value="C:membrane"/>
    <property type="evidence" value="ECO:0007669"/>
    <property type="project" value="UniProtKB-SubCell"/>
</dbReference>
<dbReference type="Pfam" id="PF13912">
    <property type="entry name" value="zf-C2H2_6"/>
    <property type="match status" value="2"/>
</dbReference>
<keyword evidence="5 9" id="KW-0472">Membrane</keyword>
<keyword evidence="2 9" id="KW-0812">Transmembrane</keyword>
<dbReference type="PANTHER" id="PTHR15583:SF7">
    <property type="entry name" value="INTERLEUKIN CYTOKINE RECEPTOR-RELATED PROTEIN 2"/>
    <property type="match status" value="1"/>
</dbReference>
<feature type="transmembrane region" description="Helical" evidence="9">
    <location>
        <begin position="366"/>
        <end position="389"/>
    </location>
</feature>
<dbReference type="EnsemblMetazoa" id="PPA28188.1">
    <property type="protein sequence ID" value="PPA28188.1"/>
    <property type="gene ID" value="WBGene00117742"/>
</dbReference>
<dbReference type="InterPro" id="IPR036236">
    <property type="entry name" value="Znf_C2H2_sf"/>
</dbReference>
<gene>
    <name evidence="10" type="primary">WBGene00117742</name>
</gene>
<dbReference type="PROSITE" id="PS50157">
    <property type="entry name" value="ZINC_FINGER_C2H2_2"/>
    <property type="match status" value="5"/>
</dbReference>
<evidence type="ECO:0000256" key="8">
    <source>
        <dbReference type="SAM" id="MobiDB-lite"/>
    </source>
</evidence>
<dbReference type="InterPro" id="IPR013568">
    <property type="entry name" value="SEFIR_dom"/>
</dbReference>
<feature type="compositionally biased region" description="Acidic residues" evidence="8">
    <location>
        <begin position="748"/>
        <end position="772"/>
    </location>
</feature>
<sequence>MPFPIPILPLPGPLRIRQSPITEPSSSSLSSPSSSRQSSICPLLTPTVYLLMCLIIFMSPSVFAAPSDCIPQVRFGGPPSTRVPPQIYEDSLACVEQIKSRGGTENSSLTPWNPCKAEAMDVKMASHIIYSSSPNDNFLPFARLNISVTVFDRTVADTVFLRLECLEAALGEDTYCHALPPQHIRDYGRTIWPCRGTSVGKEDTAPFTLSFDCFHLFPNSIYNVNVTAFPSGCSSTLTVTIPGLTEAFPRLNKLFNQNPHKDLGSFPWAPMLLVDMTASEDGVWLRASIPLGAEWRVIELRLYKVNEGSGAGLIPLKEFQLRNDGNGSEIGVKWVDADRGRYVVMGYVPRHDCSLLCEASDGSRDVGVWVIPLCLGLLVSCTIIIALYVRHSRREAGKRTRDIALTERPLTLLLYSDDCEEHSKVVREIATVLESCARIAFDQNDLLTNGSLIPYDWLARSLAGATKILVVLSPSTPLLIQRERQLRPRRPYPDMLQPALNEISKDLCKPIPRVAFVRLSYSPLLPDEFGMLGARCFCLPSDLPRLVSFIHGVQTDGAVSGVWFCKDRTVLLSRPMLLDVYEPSETEELLVEFCKCMMKGCGQKEISMTGVTADSLSSLRESIGEMERWMERADEGWLEERLEPIDSRSMAAFDTERIELRRAGVPLPIESRIVEGLLPPDEDEEEETVIDGERGEMESSERINEGTSEEKGGAEEEREDGVDAECGDEKSEEAVEEDCSEPAAVQSENEEEEVADDDPPDDAVDDDDVIDEDGMKEGEDVEPSASSSSDDDSEDEYKEEEGGDESDEESVDESGSRRKKNGERKLGMKEAVEKIGGKYTRPLQHSSCRKCEVCGKEFKWPSILKVHMMTHVNECPDCDASFTSYHALRTHSSKEHREKIQCPKCHYAHRLASQVRRHFEQNHVQGLRCPIGGCTTVVAFWRLKTHIAKMHSNAAAAAAAARGTMVVRPRATVEGRRYSSGDALECEECGRVVESEEELEMHVQSAHGVGVFCPHPDCRDASGAVRMRLEELQTHIEERHADDARLPHFHTQGGQSISIGSETTFSEYAVSHSSHPTTTVSDTVGPTSSSVPSCPSTRVRVRRVIYSTDPIEEEDEEEEEDASAPSTSNGRPSGERQSTRKRKGEERDEDEEGRKKMKNAQDDLDEEIREMEKEQRNERKRDMEVPAFSELGLVCKECGKVYANTDSLRKHKARVHEKRYAEAARSKRYACTEEGCEKAFTTPGALQDHLNRHNGVAAHACDHCDKSFSTRAYYARHLSKYHQISIKSLDGVKEFMAAVGKSKKK</sequence>
<keyword evidence="7" id="KW-0325">Glycoprotein</keyword>
<dbReference type="PROSITE" id="PS00028">
    <property type="entry name" value="ZINC_FINGER_C2H2_1"/>
    <property type="match status" value="6"/>
</dbReference>
<dbReference type="PROSITE" id="PS51534">
    <property type="entry name" value="SEFIR"/>
    <property type="match status" value="1"/>
</dbReference>
<feature type="compositionally biased region" description="Low complexity" evidence="8">
    <location>
        <begin position="1070"/>
        <end position="1098"/>
    </location>
</feature>
<feature type="compositionally biased region" description="Basic and acidic residues" evidence="8">
    <location>
        <begin position="1133"/>
        <end position="1146"/>
    </location>
</feature>
<feature type="region of interest" description="Disordered" evidence="8">
    <location>
        <begin position="19"/>
        <end position="39"/>
    </location>
</feature>
<dbReference type="Pfam" id="PF08357">
    <property type="entry name" value="SEFIR"/>
    <property type="match status" value="1"/>
</dbReference>
<dbReference type="InterPro" id="IPR013087">
    <property type="entry name" value="Znf_C2H2_type"/>
</dbReference>
<feature type="compositionally biased region" description="Acidic residues" evidence="8">
    <location>
        <begin position="1110"/>
        <end position="1122"/>
    </location>
</feature>
<evidence type="ECO:0000313" key="11">
    <source>
        <dbReference type="Proteomes" id="UP000005239"/>
    </source>
</evidence>
<reference evidence="10" key="2">
    <citation type="submission" date="2022-06" db="UniProtKB">
        <authorList>
            <consortium name="EnsemblMetazoa"/>
        </authorList>
    </citation>
    <scope>IDENTIFICATION</scope>
    <source>
        <strain evidence="10">PS312</strain>
    </source>
</reference>
<evidence type="ECO:0000256" key="2">
    <source>
        <dbReference type="ARBA" id="ARBA00022692"/>
    </source>
</evidence>
<name>A0A2A6B8L7_PRIPA</name>
<dbReference type="SMART" id="SM00355">
    <property type="entry name" value="ZnF_C2H2"/>
    <property type="match status" value="9"/>
</dbReference>
<evidence type="ECO:0000313" key="10">
    <source>
        <dbReference type="EnsemblMetazoa" id="PPA28188.1"/>
    </source>
</evidence>
<evidence type="ECO:0000256" key="7">
    <source>
        <dbReference type="ARBA" id="ARBA00023180"/>
    </source>
</evidence>
<keyword evidence="4 9" id="KW-1133">Transmembrane helix</keyword>
<evidence type="ECO:0000256" key="6">
    <source>
        <dbReference type="ARBA" id="ARBA00023170"/>
    </source>
</evidence>
<dbReference type="PANTHER" id="PTHR15583">
    <property type="entry name" value="INTERLEUKIN-17 RECEPTOR"/>
    <property type="match status" value="1"/>
</dbReference>
<comment type="subcellular location">
    <subcellularLocation>
        <location evidence="1">Membrane</location>
        <topology evidence="1">Single-pass type I membrane protein</topology>
    </subcellularLocation>
</comment>
<reference evidence="11" key="1">
    <citation type="journal article" date="2008" name="Nat. Genet.">
        <title>The Pristionchus pacificus genome provides a unique perspective on nematode lifestyle and parasitism.</title>
        <authorList>
            <person name="Dieterich C."/>
            <person name="Clifton S.W."/>
            <person name="Schuster L.N."/>
            <person name="Chinwalla A."/>
            <person name="Delehaunty K."/>
            <person name="Dinkelacker I."/>
            <person name="Fulton L."/>
            <person name="Fulton R."/>
            <person name="Godfrey J."/>
            <person name="Minx P."/>
            <person name="Mitreva M."/>
            <person name="Roeseler W."/>
            <person name="Tian H."/>
            <person name="Witte H."/>
            <person name="Yang S.P."/>
            <person name="Wilson R.K."/>
            <person name="Sommer R.J."/>
        </authorList>
    </citation>
    <scope>NUCLEOTIDE SEQUENCE [LARGE SCALE GENOMIC DNA]</scope>
    <source>
        <strain evidence="11">PS312</strain>
    </source>
</reference>
<organism evidence="10 11">
    <name type="scientific">Pristionchus pacificus</name>
    <name type="common">Parasitic nematode worm</name>
    <dbReference type="NCBI Taxonomy" id="54126"/>
    <lineage>
        <taxon>Eukaryota</taxon>
        <taxon>Metazoa</taxon>
        <taxon>Ecdysozoa</taxon>
        <taxon>Nematoda</taxon>
        <taxon>Chromadorea</taxon>
        <taxon>Rhabditida</taxon>
        <taxon>Rhabditina</taxon>
        <taxon>Diplogasteromorpha</taxon>
        <taxon>Diplogasteroidea</taxon>
        <taxon>Neodiplogasteridae</taxon>
        <taxon>Pristionchus</taxon>
    </lineage>
</organism>
<feature type="compositionally biased region" description="Acidic residues" evidence="8">
    <location>
        <begin position="716"/>
        <end position="726"/>
    </location>
</feature>
<evidence type="ECO:0000256" key="9">
    <source>
        <dbReference type="SAM" id="Phobius"/>
    </source>
</evidence>
<protein>
    <submittedName>
        <fullName evidence="10">Zinc finger protein</fullName>
    </submittedName>
</protein>
<dbReference type="InterPro" id="IPR039465">
    <property type="entry name" value="IL-17_rcpt-like"/>
</dbReference>
<feature type="region of interest" description="Disordered" evidence="8">
    <location>
        <begin position="673"/>
        <end position="828"/>
    </location>
</feature>